<dbReference type="Proteomes" id="UP000633619">
    <property type="component" value="Unassembled WGS sequence"/>
</dbReference>
<dbReference type="InterPro" id="IPR054828">
    <property type="entry name" value="Vit_B12_bind_prot"/>
</dbReference>
<dbReference type="InterPro" id="IPR002491">
    <property type="entry name" value="ABC_transptr_periplasmic_BD"/>
</dbReference>
<dbReference type="AlphaFoldDB" id="A0A8I1A6U2"/>
<dbReference type="NCBIfam" id="NF038402">
    <property type="entry name" value="TroA_like"/>
    <property type="match status" value="1"/>
</dbReference>
<evidence type="ECO:0000313" key="4">
    <source>
        <dbReference type="EMBL" id="MBH8595879.1"/>
    </source>
</evidence>
<dbReference type="InterPro" id="IPR050902">
    <property type="entry name" value="ABC_Transporter_SBP"/>
</dbReference>
<protein>
    <submittedName>
        <fullName evidence="4">Cobalamin-binding protein</fullName>
    </submittedName>
</protein>
<dbReference type="RefSeq" id="WP_181732654.1">
    <property type="nucleotide sequence ID" value="NZ_JACEIR010000010.1"/>
</dbReference>
<dbReference type="PANTHER" id="PTHR30535">
    <property type="entry name" value="VITAMIN B12-BINDING PROTEIN"/>
    <property type="match status" value="1"/>
</dbReference>
<evidence type="ECO:0000256" key="1">
    <source>
        <dbReference type="ARBA" id="ARBA00008814"/>
    </source>
</evidence>
<dbReference type="SUPFAM" id="SSF53807">
    <property type="entry name" value="Helical backbone' metal receptor"/>
    <property type="match status" value="1"/>
</dbReference>
<gene>
    <name evidence="4" type="ORF">I8U20_11100</name>
</gene>
<dbReference type="PROSITE" id="PS50983">
    <property type="entry name" value="FE_B12_PBP"/>
    <property type="match status" value="1"/>
</dbReference>
<comment type="similarity">
    <text evidence="1">Belongs to the bacterial solute-binding protein 8 family.</text>
</comment>
<dbReference type="Gene3D" id="3.40.50.1980">
    <property type="entry name" value="Nitrogenase molybdenum iron protein domain"/>
    <property type="match status" value="2"/>
</dbReference>
<comment type="caution">
    <text evidence="4">The sequence shown here is derived from an EMBL/GenBank/DDBJ whole genome shotgun (WGS) entry which is preliminary data.</text>
</comment>
<evidence type="ECO:0000313" key="5">
    <source>
        <dbReference type="Proteomes" id="UP000633619"/>
    </source>
</evidence>
<dbReference type="EMBL" id="JAECVW010000007">
    <property type="protein sequence ID" value="MBH8595879.1"/>
    <property type="molecule type" value="Genomic_DNA"/>
</dbReference>
<proteinExistence type="inferred from homology"/>
<evidence type="ECO:0000256" key="2">
    <source>
        <dbReference type="ARBA" id="ARBA00022729"/>
    </source>
</evidence>
<sequence>MRLVSICPSNTEMLYFLGAHTWLVGMDDYSDWPPSCQHLPRVGPDLNVDIEKIKALNPDLVIASLSVPGMEKNIERLKQENLPFIVLNPKTLRDIAQDLIRLGDVLGLQTKAEQTSRRFTDQIERLKSRIPSKEKKPRLYWEWWPKPVFTPGRRNWLTEVSELVGAVNIFSDIDKESVQTDWETVRDKKPDYVLAVWTGVPLKRIKKEMIQSRPPWQGTPLSKEQNIFLLDEGWYCRPSPRILTGLYHLAHLLYPETFSTPDPDHPFPLQEE</sequence>
<dbReference type="CDD" id="cd01144">
    <property type="entry name" value="BtuF"/>
    <property type="match status" value="1"/>
</dbReference>
<keyword evidence="2" id="KW-0732">Signal</keyword>
<organism evidence="4 5">
    <name type="scientific">Thermoactinomyces intermedius</name>
    <dbReference type="NCBI Taxonomy" id="2024"/>
    <lineage>
        <taxon>Bacteria</taxon>
        <taxon>Bacillati</taxon>
        <taxon>Bacillota</taxon>
        <taxon>Bacilli</taxon>
        <taxon>Bacillales</taxon>
        <taxon>Thermoactinomycetaceae</taxon>
        <taxon>Thermoactinomyces</taxon>
    </lineage>
</organism>
<name>A0A8I1A6U2_THEIN</name>
<feature type="domain" description="Fe/B12 periplasmic-binding" evidence="3">
    <location>
        <begin position="2"/>
        <end position="257"/>
    </location>
</feature>
<dbReference type="Pfam" id="PF01497">
    <property type="entry name" value="Peripla_BP_2"/>
    <property type="match status" value="1"/>
</dbReference>
<evidence type="ECO:0000259" key="3">
    <source>
        <dbReference type="PROSITE" id="PS50983"/>
    </source>
</evidence>
<reference evidence="4 5" key="1">
    <citation type="submission" date="2020-12" db="EMBL/GenBank/DDBJ databases">
        <title>WGS of Thermoactinomyces spp.</title>
        <authorList>
            <person name="Cheng K."/>
        </authorList>
    </citation>
    <scope>NUCLEOTIDE SEQUENCE [LARGE SCALE GENOMIC DNA]</scope>
    <source>
        <strain evidence="5">CICC 10671\DSM 43846</strain>
    </source>
</reference>
<accession>A0A8I1A6U2</accession>
<keyword evidence="5" id="KW-1185">Reference proteome</keyword>
<dbReference type="PANTHER" id="PTHR30535:SF34">
    <property type="entry name" value="MOLYBDATE-BINDING PROTEIN MOLA"/>
    <property type="match status" value="1"/>
</dbReference>